<dbReference type="GO" id="GO:0015171">
    <property type="term" value="F:amino acid transmembrane transporter activity"/>
    <property type="evidence" value="ECO:0007669"/>
    <property type="project" value="TreeGrafter"/>
</dbReference>
<name>A0A679IKH0_9HYPH</name>
<keyword evidence="5 6" id="KW-0472">Membrane</keyword>
<evidence type="ECO:0000256" key="3">
    <source>
        <dbReference type="ARBA" id="ARBA00022692"/>
    </source>
</evidence>
<feature type="transmembrane region" description="Helical" evidence="6">
    <location>
        <begin position="221"/>
        <end position="239"/>
    </location>
</feature>
<keyword evidence="2" id="KW-1003">Cell membrane</keyword>
<evidence type="ECO:0000256" key="5">
    <source>
        <dbReference type="ARBA" id="ARBA00023136"/>
    </source>
</evidence>
<feature type="transmembrane region" description="Helical" evidence="6">
    <location>
        <begin position="47"/>
        <end position="69"/>
    </location>
</feature>
<reference evidence="7" key="1">
    <citation type="submission" date="2019-12" db="EMBL/GenBank/DDBJ databases">
        <authorList>
            <person name="Cremers G."/>
        </authorList>
    </citation>
    <scope>NUCLEOTIDE SEQUENCE</scope>
    <source>
        <strain evidence="7">Mbul1</strain>
    </source>
</reference>
<dbReference type="PANTHER" id="PTHR30086:SF20">
    <property type="entry name" value="ARGININE EXPORTER PROTEIN ARGO-RELATED"/>
    <property type="match status" value="1"/>
</dbReference>
<proteinExistence type="predicted"/>
<feature type="transmembrane region" description="Helical" evidence="6">
    <location>
        <begin position="146"/>
        <end position="169"/>
    </location>
</feature>
<dbReference type="EMBL" id="LR743504">
    <property type="protein sequence ID" value="CAA2099158.1"/>
    <property type="molecule type" value="Genomic_DNA"/>
</dbReference>
<keyword evidence="4 6" id="KW-1133">Transmembrane helix</keyword>
<feature type="transmembrane region" description="Helical" evidence="6">
    <location>
        <begin position="76"/>
        <end position="99"/>
    </location>
</feature>
<dbReference type="InterPro" id="IPR001123">
    <property type="entry name" value="LeuE-type"/>
</dbReference>
<evidence type="ECO:0000256" key="4">
    <source>
        <dbReference type="ARBA" id="ARBA00022989"/>
    </source>
</evidence>
<feature type="transmembrane region" description="Helical" evidence="6">
    <location>
        <begin position="21"/>
        <end position="41"/>
    </location>
</feature>
<keyword evidence="3 6" id="KW-0812">Transmembrane</keyword>
<dbReference type="Pfam" id="PF01810">
    <property type="entry name" value="LysE"/>
    <property type="match status" value="1"/>
</dbReference>
<evidence type="ECO:0000313" key="7">
    <source>
        <dbReference type="EMBL" id="CAA2099158.1"/>
    </source>
</evidence>
<gene>
    <name evidence="7" type="primary">rhtB_1</name>
    <name evidence="7" type="ORF">MBUL_00006</name>
</gene>
<feature type="transmembrane region" description="Helical" evidence="6">
    <location>
        <begin position="181"/>
        <end position="205"/>
    </location>
</feature>
<feature type="transmembrane region" description="Helical" evidence="6">
    <location>
        <begin position="105"/>
        <end position="125"/>
    </location>
</feature>
<protein>
    <submittedName>
        <fullName evidence="7">Homoserine/homoserine lactone efflux protein</fullName>
    </submittedName>
</protein>
<accession>A0A679IKH0</accession>
<evidence type="ECO:0000256" key="1">
    <source>
        <dbReference type="ARBA" id="ARBA00004651"/>
    </source>
</evidence>
<evidence type="ECO:0000256" key="6">
    <source>
        <dbReference type="SAM" id="Phobius"/>
    </source>
</evidence>
<evidence type="ECO:0000256" key="2">
    <source>
        <dbReference type="ARBA" id="ARBA00022475"/>
    </source>
</evidence>
<dbReference type="PANTHER" id="PTHR30086">
    <property type="entry name" value="ARGININE EXPORTER PROTEIN ARGO"/>
    <property type="match status" value="1"/>
</dbReference>
<organism evidence="7">
    <name type="scientific">Methylobacterium bullatum</name>
    <dbReference type="NCBI Taxonomy" id="570505"/>
    <lineage>
        <taxon>Bacteria</taxon>
        <taxon>Pseudomonadati</taxon>
        <taxon>Pseudomonadota</taxon>
        <taxon>Alphaproteobacteria</taxon>
        <taxon>Hyphomicrobiales</taxon>
        <taxon>Methylobacteriaceae</taxon>
        <taxon>Methylobacterium</taxon>
    </lineage>
</organism>
<sequence>MTPRRPLHNLSRYLLSGDLRCEVFVCPVLQLWIGAGVIPIAHLVVFAAIYAAAVASPGPGIAALVARVLAEGTRGIGAFVTGFIVGDLIWFAVAAGGFALVAQTFAPLLVALKYGGAVYLAVLAYKAWTSRVGVIDAERLRDEGALRLFAGGLAVTLGNLKVILFFLSLLPTLVDLDRIDALGLVELGATIVLVLGTILFGYVLAAERARRVMTSARARRLLNLGAGTVMAGAAVAIASR</sequence>
<comment type="subcellular location">
    <subcellularLocation>
        <location evidence="1">Cell membrane</location>
        <topology evidence="1">Multi-pass membrane protein</topology>
    </subcellularLocation>
</comment>
<dbReference type="AlphaFoldDB" id="A0A679IKH0"/>
<dbReference type="GO" id="GO:0005886">
    <property type="term" value="C:plasma membrane"/>
    <property type="evidence" value="ECO:0007669"/>
    <property type="project" value="UniProtKB-SubCell"/>
</dbReference>